<dbReference type="InterPro" id="IPR002365">
    <property type="entry name" value="Terpene_synthase_CS"/>
</dbReference>
<feature type="domain" description="Squalene cyclase N-terminal" evidence="6">
    <location>
        <begin position="12"/>
        <end position="294"/>
    </location>
</feature>
<evidence type="ECO:0000256" key="3">
    <source>
        <dbReference type="ARBA" id="ARBA00022737"/>
    </source>
</evidence>
<dbReference type="PROSITE" id="PS01074">
    <property type="entry name" value="TERPENE_SYNTHASES"/>
    <property type="match status" value="1"/>
</dbReference>
<dbReference type="InterPro" id="IPR018333">
    <property type="entry name" value="Squalene_cyclase"/>
</dbReference>
<protein>
    <submittedName>
        <fullName evidence="7">Sporulenol synthase</fullName>
    </submittedName>
</protein>
<sequence>MKGEIKETADKMAEEIRERQNPDGTWSFCFENSPMTDAYMIILIRSLYFKEDALVSQLVKRLLNRQTKEGTWKLFKDEAEGNLSATIEAYFALRYSGLLHEKDPRLVKAERFIKHMGGLEKAHSLTKMMLAVHGQYEWRHIMPVPIEVLLIPRTFPISFWDFSSYARAHIVPFLLVRDARYHLQSARTPNIRHLFLQGRSDSLHDIDEDRFFLFEKLKEGIKGLAGFPELLRSEARQFAKDYMLKRIERDGTYLSYFSTTFFMIYALKSIGYRSDSSIIKNALDGLKRMICQTDNGPHVQNSPSLIWDTALISHALQESGLSFENETIRKSVDYLLKHQHFKFGDWAIDLPDVSPGGWGFSESNSIHPDVDDTTAALRAITYSAGAKPEIRHAWERGVDWVLGMQNRDGGWPAFEKNKTKGILASFPLDGAEAAAIDPSTADLTGRTLEFLGSRAGLTKDHPDVKRGITWLTMTQEEDGSWAGRWGIHFIYGTWAAVTGMRAAGVPSSNKRIGKAEKWLENIQRTDGGWGESCYSDQRGKYVPLSFSTVSQTAWALDALISISDQPTPAIEKGMGRLLELLHSEESSPAHTYPTGAVLKDVFYAHYHSYQYIWPLLTLNHYLKKYG</sequence>
<dbReference type="Gene3D" id="1.50.10.20">
    <property type="match status" value="2"/>
</dbReference>
<dbReference type="NCBIfam" id="TIGR01507">
    <property type="entry name" value="hopene_cyclase"/>
    <property type="match status" value="1"/>
</dbReference>
<organism evidence="7 8">
    <name type="scientific">[Bacillus] enclensis</name>
    <dbReference type="NCBI Taxonomy" id="1402860"/>
    <lineage>
        <taxon>Bacteria</taxon>
        <taxon>Bacillati</taxon>
        <taxon>Bacillota</taxon>
        <taxon>Bacilli</taxon>
        <taxon>Bacillales</taxon>
        <taxon>Bacillaceae</taxon>
        <taxon>Rossellomorea</taxon>
    </lineage>
</organism>
<dbReference type="EMBL" id="FMAU01000001">
    <property type="protein sequence ID" value="SCB73380.1"/>
    <property type="molecule type" value="Genomic_DNA"/>
</dbReference>
<accession>A0A0V8HPM5</accession>
<dbReference type="NCBIfam" id="TIGR01787">
    <property type="entry name" value="squalene_cyclas"/>
    <property type="match status" value="1"/>
</dbReference>
<dbReference type="PANTHER" id="PTHR11764">
    <property type="entry name" value="TERPENE CYCLASE/MUTASE FAMILY MEMBER"/>
    <property type="match status" value="1"/>
</dbReference>
<dbReference type="Pfam" id="PF13249">
    <property type="entry name" value="SQHop_cyclase_N"/>
    <property type="match status" value="1"/>
</dbReference>
<comment type="similarity">
    <text evidence="2">Belongs to the terpene cyclase/mutase family.</text>
</comment>
<dbReference type="InterPro" id="IPR006400">
    <property type="entry name" value="Hopene-cyclase"/>
</dbReference>
<dbReference type="OrthoDB" id="9758578at2"/>
<dbReference type="Proteomes" id="UP000181997">
    <property type="component" value="Unassembled WGS sequence"/>
</dbReference>
<dbReference type="AlphaFoldDB" id="A0A0V8HPM5"/>
<dbReference type="SFLD" id="SFLDG01016">
    <property type="entry name" value="Prenyltransferase_Like_2"/>
    <property type="match status" value="1"/>
</dbReference>
<evidence type="ECO:0000256" key="2">
    <source>
        <dbReference type="ARBA" id="ARBA00009755"/>
    </source>
</evidence>
<evidence type="ECO:0000313" key="8">
    <source>
        <dbReference type="Proteomes" id="UP000181997"/>
    </source>
</evidence>
<evidence type="ECO:0000259" key="6">
    <source>
        <dbReference type="Pfam" id="PF13249"/>
    </source>
</evidence>
<reference evidence="8" key="1">
    <citation type="submission" date="2016-08" db="EMBL/GenBank/DDBJ databases">
        <authorList>
            <person name="Varghese N."/>
            <person name="Submissions Spin"/>
        </authorList>
    </citation>
    <scope>NUCLEOTIDE SEQUENCE [LARGE SCALE GENOMIC DNA]</scope>
    <source>
        <strain evidence="8">SGD-1123</strain>
    </source>
</reference>
<comment type="pathway">
    <text evidence="1">Secondary metabolite biosynthesis; hopanoid biosynthesis.</text>
</comment>
<keyword evidence="4" id="KW-0413">Isomerase</keyword>
<dbReference type="Pfam" id="PF13243">
    <property type="entry name" value="SQHop_cyclase_C"/>
    <property type="match status" value="1"/>
</dbReference>
<name>A0A0V8HPM5_9BACI</name>
<dbReference type="RefSeq" id="WP_058297083.1">
    <property type="nucleotide sequence ID" value="NZ_FMAU01000001.1"/>
</dbReference>
<keyword evidence="8" id="KW-1185">Reference proteome</keyword>
<dbReference type="GO" id="GO:0016866">
    <property type="term" value="F:intramolecular transferase activity"/>
    <property type="evidence" value="ECO:0007669"/>
    <property type="project" value="InterPro"/>
</dbReference>
<dbReference type="GO" id="GO:0016104">
    <property type="term" value="P:triterpenoid biosynthetic process"/>
    <property type="evidence" value="ECO:0007669"/>
    <property type="project" value="InterPro"/>
</dbReference>
<gene>
    <name evidence="7" type="ORF">GA0061094_0144</name>
</gene>
<evidence type="ECO:0000256" key="4">
    <source>
        <dbReference type="ARBA" id="ARBA00023235"/>
    </source>
</evidence>
<dbReference type="GO" id="GO:0005811">
    <property type="term" value="C:lipid droplet"/>
    <property type="evidence" value="ECO:0007669"/>
    <property type="project" value="InterPro"/>
</dbReference>
<dbReference type="PANTHER" id="PTHR11764:SF20">
    <property type="entry name" value="LANOSTEROL SYNTHASE"/>
    <property type="match status" value="1"/>
</dbReference>
<dbReference type="UniPathway" id="UPA00337"/>
<dbReference type="SUPFAM" id="SSF48239">
    <property type="entry name" value="Terpenoid cyclases/Protein prenyltransferases"/>
    <property type="match status" value="2"/>
</dbReference>
<keyword evidence="3" id="KW-0677">Repeat</keyword>
<evidence type="ECO:0000256" key="1">
    <source>
        <dbReference type="ARBA" id="ARBA00004999"/>
    </source>
</evidence>
<feature type="domain" description="Squalene cyclase C-terminal" evidence="5">
    <location>
        <begin position="304"/>
        <end position="622"/>
    </location>
</feature>
<proteinExistence type="inferred from homology"/>
<dbReference type="InterPro" id="IPR032696">
    <property type="entry name" value="SQ_cyclase_C"/>
</dbReference>
<evidence type="ECO:0000259" key="5">
    <source>
        <dbReference type="Pfam" id="PF13243"/>
    </source>
</evidence>
<dbReference type="InterPro" id="IPR032697">
    <property type="entry name" value="SQ_cyclase_N"/>
</dbReference>
<dbReference type="InterPro" id="IPR008930">
    <property type="entry name" value="Terpenoid_cyclase/PrenylTrfase"/>
</dbReference>
<evidence type="ECO:0000313" key="7">
    <source>
        <dbReference type="EMBL" id="SCB73380.1"/>
    </source>
</evidence>